<sequence>MAEGLTCSEALSLYLKCLGFEKDDNESIIIMCVFFGLMLVGFIFILSNRMCILIDFPLIRIGLHGII</sequence>
<protein>
    <submittedName>
        <fullName evidence="2">Uncharacterized protein</fullName>
    </submittedName>
</protein>
<evidence type="ECO:0000256" key="1">
    <source>
        <dbReference type="SAM" id="Phobius"/>
    </source>
</evidence>
<keyword evidence="1" id="KW-0472">Membrane</keyword>
<feature type="transmembrane region" description="Helical" evidence="1">
    <location>
        <begin position="28"/>
        <end position="46"/>
    </location>
</feature>
<accession>A0A2N3HX02</accession>
<keyword evidence="1" id="KW-0812">Transmembrane</keyword>
<dbReference type="AlphaFoldDB" id="A0A2N3HX02"/>
<evidence type="ECO:0000313" key="2">
    <source>
        <dbReference type="EMBL" id="PKQ62584.1"/>
    </source>
</evidence>
<organism evidence="2 3">
    <name type="scientific">Labilibaculum filiforme</name>
    <dbReference type="NCBI Taxonomy" id="1940526"/>
    <lineage>
        <taxon>Bacteria</taxon>
        <taxon>Pseudomonadati</taxon>
        <taxon>Bacteroidota</taxon>
        <taxon>Bacteroidia</taxon>
        <taxon>Marinilabiliales</taxon>
        <taxon>Marinifilaceae</taxon>
        <taxon>Labilibaculum</taxon>
    </lineage>
</organism>
<dbReference type="Proteomes" id="UP000233535">
    <property type="component" value="Unassembled WGS sequence"/>
</dbReference>
<comment type="caution">
    <text evidence="2">The sequence shown here is derived from an EMBL/GenBank/DDBJ whole genome shotgun (WGS) entry which is preliminary data.</text>
</comment>
<keyword evidence="3" id="KW-1185">Reference proteome</keyword>
<gene>
    <name evidence="2" type="ORF">BZG02_12770</name>
</gene>
<proteinExistence type="predicted"/>
<reference evidence="2 3" key="1">
    <citation type="journal article" date="2017" name="Front. Microbiol.">
        <title>Labilibaculum manganireducens gen. nov., sp. nov. and Labilibaculum filiforme sp. nov., Novel Bacteroidetes Isolated from Subsurface Sediments of the Baltic Sea.</title>
        <authorList>
            <person name="Vandieken V."/>
            <person name="Marshall I.P."/>
            <person name="Niemann H."/>
            <person name="Engelen B."/>
            <person name="Cypionka H."/>
        </authorList>
    </citation>
    <scope>NUCLEOTIDE SEQUENCE [LARGE SCALE GENOMIC DNA]</scope>
    <source>
        <strain evidence="2 3">59.16B</strain>
    </source>
</reference>
<dbReference type="EMBL" id="MVDD01000008">
    <property type="protein sequence ID" value="PKQ62584.1"/>
    <property type="molecule type" value="Genomic_DNA"/>
</dbReference>
<name>A0A2N3HX02_9BACT</name>
<evidence type="ECO:0000313" key="3">
    <source>
        <dbReference type="Proteomes" id="UP000233535"/>
    </source>
</evidence>
<keyword evidence="1" id="KW-1133">Transmembrane helix</keyword>